<gene>
    <name evidence="2" type="primary">LOC100826023</name>
    <name evidence="1" type="ORF">BRADI_2g26160v3</name>
</gene>
<dbReference type="eggNOG" id="ENOG502S76Q">
    <property type="taxonomic scope" value="Eukaryota"/>
</dbReference>
<dbReference type="HOGENOM" id="CLU_139400_0_0_1"/>
<organism evidence="1">
    <name type="scientific">Brachypodium distachyon</name>
    <name type="common">Purple false brome</name>
    <name type="synonym">Trachynia distachya</name>
    <dbReference type="NCBI Taxonomy" id="15368"/>
    <lineage>
        <taxon>Eukaryota</taxon>
        <taxon>Viridiplantae</taxon>
        <taxon>Streptophyta</taxon>
        <taxon>Embryophyta</taxon>
        <taxon>Tracheophyta</taxon>
        <taxon>Spermatophyta</taxon>
        <taxon>Magnoliopsida</taxon>
        <taxon>Liliopsida</taxon>
        <taxon>Poales</taxon>
        <taxon>Poaceae</taxon>
        <taxon>BOP clade</taxon>
        <taxon>Pooideae</taxon>
        <taxon>Stipodae</taxon>
        <taxon>Brachypodieae</taxon>
        <taxon>Brachypodium</taxon>
    </lineage>
</organism>
<dbReference type="RefSeq" id="XP_010231417.1">
    <property type="nucleotide sequence ID" value="XM_010233115.3"/>
</dbReference>
<dbReference type="GeneID" id="100826023"/>
<dbReference type="FunCoup" id="I1HJP7">
    <property type="interactions" value="19"/>
</dbReference>
<reference evidence="2" key="3">
    <citation type="submission" date="2018-08" db="UniProtKB">
        <authorList>
            <consortium name="EnsemblPlants"/>
        </authorList>
    </citation>
    <scope>IDENTIFICATION</scope>
    <source>
        <strain evidence="2">cv. Bd21</strain>
    </source>
</reference>
<sequence length="133" mass="14904">MGNCLNAACKQQHREMRRRHVAVPEDREEEAACRSIGQMLLHQKEEDEEEEAVAETAAAGGMKVKVVLTRAELEWLMAQLKSGEQRLEDVLCQMGTARACNDKPPPHRDANAWRPRLECILECPEPNAGVDAT</sequence>
<protein>
    <submittedName>
        <fullName evidence="1 2">Uncharacterized protein</fullName>
    </submittedName>
</protein>
<dbReference type="OMA" id="HRDANAW"/>
<dbReference type="AlphaFoldDB" id="I1HJP7"/>
<evidence type="ECO:0000313" key="1">
    <source>
        <dbReference type="EMBL" id="KQK06391.1"/>
    </source>
</evidence>
<keyword evidence="3" id="KW-1185">Reference proteome</keyword>
<reference evidence="1" key="2">
    <citation type="submission" date="2017-06" db="EMBL/GenBank/DDBJ databases">
        <title>WGS assembly of Brachypodium distachyon.</title>
        <authorList>
            <consortium name="The International Brachypodium Initiative"/>
            <person name="Lucas S."/>
            <person name="Harmon-Smith M."/>
            <person name="Lail K."/>
            <person name="Tice H."/>
            <person name="Grimwood J."/>
            <person name="Bruce D."/>
            <person name="Barry K."/>
            <person name="Shu S."/>
            <person name="Lindquist E."/>
            <person name="Wang M."/>
            <person name="Pitluck S."/>
            <person name="Vogel J.P."/>
            <person name="Garvin D.F."/>
            <person name="Mockler T.C."/>
            <person name="Schmutz J."/>
            <person name="Rokhsar D."/>
            <person name="Bevan M.W."/>
        </authorList>
    </citation>
    <scope>NUCLEOTIDE SEQUENCE</scope>
    <source>
        <strain evidence="1">Bd21</strain>
    </source>
</reference>
<dbReference type="Proteomes" id="UP000008810">
    <property type="component" value="Chromosome 2"/>
</dbReference>
<dbReference type="Gramene" id="KQK06391">
    <property type="protein sequence ID" value="KQK06391"/>
    <property type="gene ID" value="BRADI_2g26160v3"/>
</dbReference>
<evidence type="ECO:0000313" key="3">
    <source>
        <dbReference type="Proteomes" id="UP000008810"/>
    </source>
</evidence>
<dbReference type="PANTHER" id="PTHR35704:SF6">
    <property type="entry name" value="OS06G0529900 PROTEIN"/>
    <property type="match status" value="1"/>
</dbReference>
<proteinExistence type="predicted"/>
<dbReference type="OrthoDB" id="690994at2759"/>
<accession>I1HJP7</accession>
<name>I1HJP7_BRADI</name>
<dbReference type="PANTHER" id="PTHR35704">
    <property type="entry name" value="OS02G0254600 PROTEIN"/>
    <property type="match status" value="1"/>
</dbReference>
<dbReference type="EMBL" id="CM000881">
    <property type="protein sequence ID" value="KQK06391.1"/>
    <property type="molecule type" value="Genomic_DNA"/>
</dbReference>
<dbReference type="EnsemblPlants" id="KQK06391">
    <property type="protein sequence ID" value="KQK06391"/>
    <property type="gene ID" value="BRADI_2g26160v3"/>
</dbReference>
<evidence type="ECO:0000313" key="2">
    <source>
        <dbReference type="EnsemblPlants" id="KQK06391"/>
    </source>
</evidence>
<dbReference type="KEGG" id="bdi:100826023"/>
<reference evidence="1 2" key="1">
    <citation type="journal article" date="2010" name="Nature">
        <title>Genome sequencing and analysis of the model grass Brachypodium distachyon.</title>
        <authorList>
            <consortium name="International Brachypodium Initiative"/>
        </authorList>
    </citation>
    <scope>NUCLEOTIDE SEQUENCE [LARGE SCALE GENOMIC DNA]</scope>
    <source>
        <strain evidence="1 2">Bd21</strain>
    </source>
</reference>